<protein>
    <submittedName>
        <fullName evidence="2">Uncharacterized protein</fullName>
    </submittedName>
</protein>
<dbReference type="AlphaFoldDB" id="A0AA88EGK3"/>
<reference evidence="2" key="1">
    <citation type="submission" date="2023-07" db="EMBL/GenBank/DDBJ databases">
        <title>draft genome sequence of fig (Ficus carica).</title>
        <authorList>
            <person name="Takahashi T."/>
            <person name="Nishimura K."/>
        </authorList>
    </citation>
    <scope>NUCLEOTIDE SEQUENCE</scope>
</reference>
<comment type="caution">
    <text evidence="2">The sequence shown here is derived from an EMBL/GenBank/DDBJ whole genome shotgun (WGS) entry which is preliminary data.</text>
</comment>
<name>A0AA88EGK3_FICCA</name>
<sequence>MAATDHRLMRVDQPVTGSSSLPTHTM</sequence>
<proteinExistence type="predicted"/>
<keyword evidence="3" id="KW-1185">Reference proteome</keyword>
<dbReference type="EMBL" id="BTGU01013454">
    <property type="protein sequence ID" value="GMN74370.1"/>
    <property type="molecule type" value="Genomic_DNA"/>
</dbReference>
<evidence type="ECO:0000313" key="2">
    <source>
        <dbReference type="EMBL" id="GMN74370.1"/>
    </source>
</evidence>
<evidence type="ECO:0000313" key="3">
    <source>
        <dbReference type="Proteomes" id="UP001187192"/>
    </source>
</evidence>
<organism evidence="2 3">
    <name type="scientific">Ficus carica</name>
    <name type="common">Common fig</name>
    <dbReference type="NCBI Taxonomy" id="3494"/>
    <lineage>
        <taxon>Eukaryota</taxon>
        <taxon>Viridiplantae</taxon>
        <taxon>Streptophyta</taxon>
        <taxon>Embryophyta</taxon>
        <taxon>Tracheophyta</taxon>
        <taxon>Spermatophyta</taxon>
        <taxon>Magnoliopsida</taxon>
        <taxon>eudicotyledons</taxon>
        <taxon>Gunneridae</taxon>
        <taxon>Pentapetalae</taxon>
        <taxon>rosids</taxon>
        <taxon>fabids</taxon>
        <taxon>Rosales</taxon>
        <taxon>Moraceae</taxon>
        <taxon>Ficeae</taxon>
        <taxon>Ficus</taxon>
    </lineage>
</organism>
<evidence type="ECO:0000256" key="1">
    <source>
        <dbReference type="SAM" id="MobiDB-lite"/>
    </source>
</evidence>
<feature type="compositionally biased region" description="Basic and acidic residues" evidence="1">
    <location>
        <begin position="1"/>
        <end position="10"/>
    </location>
</feature>
<dbReference type="Proteomes" id="UP001187192">
    <property type="component" value="Unassembled WGS sequence"/>
</dbReference>
<feature type="compositionally biased region" description="Polar residues" evidence="1">
    <location>
        <begin position="15"/>
        <end position="26"/>
    </location>
</feature>
<feature type="region of interest" description="Disordered" evidence="1">
    <location>
        <begin position="1"/>
        <end position="26"/>
    </location>
</feature>
<gene>
    <name evidence="2" type="ORF">TIFTF001_053841</name>
</gene>
<accession>A0AA88EGK3</accession>
<feature type="non-terminal residue" evidence="2">
    <location>
        <position position="26"/>
    </location>
</feature>